<feature type="non-terminal residue" evidence="1">
    <location>
        <position position="1"/>
    </location>
</feature>
<name>E9J0C4_SOLIN</name>
<dbReference type="AlphaFoldDB" id="E9J0C4"/>
<proteinExistence type="predicted"/>
<dbReference type="EMBL" id="GL767435">
    <property type="protein sequence ID" value="EFZ13726.1"/>
    <property type="molecule type" value="Genomic_DNA"/>
</dbReference>
<dbReference type="HOGENOM" id="CLU_1943482_0_0_1"/>
<dbReference type="PANTHER" id="PTHR37162:SF1">
    <property type="entry name" value="BED-TYPE DOMAIN-CONTAINING PROTEIN"/>
    <property type="match status" value="1"/>
</dbReference>
<evidence type="ECO:0000313" key="1">
    <source>
        <dbReference type="EMBL" id="EFZ13726.1"/>
    </source>
</evidence>
<reference evidence="1" key="1">
    <citation type="journal article" date="2011" name="Proc. Natl. Acad. Sci. U.S.A.">
        <title>The genome of the fire ant Solenopsis invicta.</title>
        <authorList>
            <person name="Wurm Y."/>
            <person name="Wang J."/>
            <person name="Riba-Grognuz O."/>
            <person name="Corona M."/>
            <person name="Nygaard S."/>
            <person name="Hunt B.G."/>
            <person name="Ingram K.K."/>
            <person name="Falquet L."/>
            <person name="Nipitwattanaphon M."/>
            <person name="Gotzek D."/>
            <person name="Dijkstra M.B."/>
            <person name="Oettler J."/>
            <person name="Comtesse F."/>
            <person name="Shih C.J."/>
            <person name="Wu W.J."/>
            <person name="Yang C.C."/>
            <person name="Thomas J."/>
            <person name="Beaudoing E."/>
            <person name="Pradervand S."/>
            <person name="Flegel V."/>
            <person name="Cook E.D."/>
            <person name="Fabbretti R."/>
            <person name="Stockinger H."/>
            <person name="Long L."/>
            <person name="Farmerie W.G."/>
            <person name="Oakey J."/>
            <person name="Boomsma J.J."/>
            <person name="Pamilo P."/>
            <person name="Yi S.V."/>
            <person name="Heinze J."/>
            <person name="Goodisman M.A."/>
            <person name="Farinelli L."/>
            <person name="Harshman K."/>
            <person name="Hulo N."/>
            <person name="Cerutti L."/>
            <person name="Xenarios I."/>
            <person name="Shoemaker D."/>
            <person name="Keller L."/>
        </authorList>
    </citation>
    <scope>NUCLEOTIDE SEQUENCE [LARGE SCALE GENOMIC DNA]</scope>
</reference>
<dbReference type="OMA" id="CVERFLL"/>
<protein>
    <submittedName>
        <fullName evidence="1">Uncharacterized protein</fullName>
    </submittedName>
</protein>
<gene>
    <name evidence="1" type="ORF">SINV_01327</name>
</gene>
<accession>E9J0C4</accession>
<feature type="non-terminal residue" evidence="1">
    <location>
        <position position="130"/>
    </location>
</feature>
<organism>
    <name type="scientific">Solenopsis invicta</name>
    <name type="common">Red imported fire ant</name>
    <name type="synonym">Solenopsis wagneri</name>
    <dbReference type="NCBI Taxonomy" id="13686"/>
    <lineage>
        <taxon>Eukaryota</taxon>
        <taxon>Metazoa</taxon>
        <taxon>Ecdysozoa</taxon>
        <taxon>Arthropoda</taxon>
        <taxon>Hexapoda</taxon>
        <taxon>Insecta</taxon>
        <taxon>Pterygota</taxon>
        <taxon>Neoptera</taxon>
        <taxon>Endopterygota</taxon>
        <taxon>Hymenoptera</taxon>
        <taxon>Apocrita</taxon>
        <taxon>Aculeata</taxon>
        <taxon>Formicoidea</taxon>
        <taxon>Formicidae</taxon>
        <taxon>Myrmicinae</taxon>
        <taxon>Solenopsis</taxon>
    </lineage>
</organism>
<sequence>YGWKLNSFYTRLKHDVLHVILLKCIYHSAALVASKACRKLPNILKDLIKNIYLYLSGSSKHCQQLEEMQTYFLQKHYKILKLSGTRWLSIHQCVERFLLNWDVLIAYNCVRRQSEFCSNYFRISSKYQNK</sequence>
<dbReference type="PANTHER" id="PTHR37162">
    <property type="entry name" value="HAT FAMILY DIMERISATION DOMAINCONTAINING PROTEIN-RELATED"/>
    <property type="match status" value="1"/>
</dbReference>